<gene>
    <name evidence="1" type="ORF">CCAM_LOCUS13051</name>
</gene>
<protein>
    <submittedName>
        <fullName evidence="1">Uncharacterized protein</fullName>
    </submittedName>
</protein>
<name>A0A484L4N7_9ASTE</name>
<sequence length="66" mass="7976">MEPLESRLQFTLGQKRLTFWKRNTNRFTLFRVLIERSEIKVYDKVSEVSRVFYLCVVSVHSGWLHT</sequence>
<dbReference type="Proteomes" id="UP000595140">
    <property type="component" value="Unassembled WGS sequence"/>
</dbReference>
<organism evidence="1 2">
    <name type="scientific">Cuscuta campestris</name>
    <dbReference type="NCBI Taxonomy" id="132261"/>
    <lineage>
        <taxon>Eukaryota</taxon>
        <taxon>Viridiplantae</taxon>
        <taxon>Streptophyta</taxon>
        <taxon>Embryophyta</taxon>
        <taxon>Tracheophyta</taxon>
        <taxon>Spermatophyta</taxon>
        <taxon>Magnoliopsida</taxon>
        <taxon>eudicotyledons</taxon>
        <taxon>Gunneridae</taxon>
        <taxon>Pentapetalae</taxon>
        <taxon>asterids</taxon>
        <taxon>lamiids</taxon>
        <taxon>Solanales</taxon>
        <taxon>Convolvulaceae</taxon>
        <taxon>Cuscuteae</taxon>
        <taxon>Cuscuta</taxon>
        <taxon>Cuscuta subgen. Grammica</taxon>
        <taxon>Cuscuta sect. Cleistogrammica</taxon>
    </lineage>
</organism>
<dbReference type="EMBL" id="OOIL02001001">
    <property type="protein sequence ID" value="VFQ71275.1"/>
    <property type="molecule type" value="Genomic_DNA"/>
</dbReference>
<accession>A0A484L4N7</accession>
<dbReference type="AlphaFoldDB" id="A0A484L4N7"/>
<proteinExistence type="predicted"/>
<keyword evidence="2" id="KW-1185">Reference proteome</keyword>
<reference evidence="1 2" key="1">
    <citation type="submission" date="2018-04" db="EMBL/GenBank/DDBJ databases">
        <authorList>
            <person name="Vogel A."/>
        </authorList>
    </citation>
    <scope>NUCLEOTIDE SEQUENCE [LARGE SCALE GENOMIC DNA]</scope>
</reference>
<evidence type="ECO:0000313" key="1">
    <source>
        <dbReference type="EMBL" id="VFQ71275.1"/>
    </source>
</evidence>
<evidence type="ECO:0000313" key="2">
    <source>
        <dbReference type="Proteomes" id="UP000595140"/>
    </source>
</evidence>